<dbReference type="STRING" id="1442371.A0A0D2H8V8"/>
<evidence type="ECO:0000256" key="1">
    <source>
        <dbReference type="ARBA" id="ARBA00022737"/>
    </source>
</evidence>
<feature type="repeat" description="ANK" evidence="3">
    <location>
        <begin position="956"/>
        <end position="988"/>
    </location>
</feature>
<dbReference type="InterPro" id="IPR056884">
    <property type="entry name" value="NPHP3-like_N"/>
</dbReference>
<dbReference type="PROSITE" id="PS50297">
    <property type="entry name" value="ANK_REP_REGION"/>
    <property type="match status" value="15"/>
</dbReference>
<evidence type="ECO:0000259" key="5">
    <source>
        <dbReference type="PROSITE" id="PS50837"/>
    </source>
</evidence>
<dbReference type="PANTHER" id="PTHR24189">
    <property type="entry name" value="MYOTROPHIN"/>
    <property type="match status" value="1"/>
</dbReference>
<feature type="repeat" description="ANK" evidence="3">
    <location>
        <begin position="822"/>
        <end position="854"/>
    </location>
</feature>
<feature type="repeat" description="ANK" evidence="3">
    <location>
        <begin position="755"/>
        <end position="787"/>
    </location>
</feature>
<dbReference type="Gene3D" id="1.25.40.20">
    <property type="entry name" value="Ankyrin repeat-containing domain"/>
    <property type="match status" value="7"/>
</dbReference>
<evidence type="ECO:0000313" key="7">
    <source>
        <dbReference type="Proteomes" id="UP000053411"/>
    </source>
</evidence>
<name>A0A0D2H8V8_9EURO</name>
<dbReference type="Pfam" id="PF00023">
    <property type="entry name" value="Ank"/>
    <property type="match status" value="3"/>
</dbReference>
<keyword evidence="1" id="KW-0677">Repeat</keyword>
<dbReference type="PROSITE" id="PS50837">
    <property type="entry name" value="NACHT"/>
    <property type="match status" value="1"/>
</dbReference>
<organism evidence="6 7">
    <name type="scientific">Fonsecaea multimorphosa CBS 102226</name>
    <dbReference type="NCBI Taxonomy" id="1442371"/>
    <lineage>
        <taxon>Eukaryota</taxon>
        <taxon>Fungi</taxon>
        <taxon>Dikarya</taxon>
        <taxon>Ascomycota</taxon>
        <taxon>Pezizomycotina</taxon>
        <taxon>Eurotiomycetes</taxon>
        <taxon>Chaetothyriomycetidae</taxon>
        <taxon>Chaetothyriales</taxon>
        <taxon>Herpotrichiellaceae</taxon>
        <taxon>Fonsecaea</taxon>
    </lineage>
</organism>
<dbReference type="PANTHER" id="PTHR24189:SF50">
    <property type="entry name" value="ANKYRIN REPEAT AND SOCS BOX PROTEIN 2"/>
    <property type="match status" value="1"/>
</dbReference>
<dbReference type="GO" id="GO:0005737">
    <property type="term" value="C:cytoplasm"/>
    <property type="evidence" value="ECO:0007669"/>
    <property type="project" value="TreeGrafter"/>
</dbReference>
<dbReference type="InterPro" id="IPR036770">
    <property type="entry name" value="Ankyrin_rpt-contain_sf"/>
</dbReference>
<dbReference type="OrthoDB" id="5421817at2759"/>
<dbReference type="GO" id="GO:0005634">
    <property type="term" value="C:nucleus"/>
    <property type="evidence" value="ECO:0007669"/>
    <property type="project" value="TreeGrafter"/>
</dbReference>
<dbReference type="SUPFAM" id="SSF52540">
    <property type="entry name" value="P-loop containing nucleoside triphosphate hydrolases"/>
    <property type="match status" value="1"/>
</dbReference>
<dbReference type="Pfam" id="PF12796">
    <property type="entry name" value="Ank_2"/>
    <property type="match status" value="4"/>
</dbReference>
<gene>
    <name evidence="6" type="ORF">Z520_05601</name>
</gene>
<dbReference type="GeneID" id="27711347"/>
<keyword evidence="7" id="KW-1185">Reference proteome</keyword>
<feature type="repeat" description="ANK" evidence="3">
    <location>
        <begin position="888"/>
        <end position="922"/>
    </location>
</feature>
<dbReference type="PRINTS" id="PR01415">
    <property type="entry name" value="ANKYRIN"/>
</dbReference>
<dbReference type="InterPro" id="IPR002110">
    <property type="entry name" value="Ankyrin_rpt"/>
</dbReference>
<dbReference type="EMBL" id="KN848071">
    <property type="protein sequence ID" value="KIX98300.1"/>
    <property type="molecule type" value="Genomic_DNA"/>
</dbReference>
<feature type="repeat" description="ANK" evidence="3">
    <location>
        <begin position="923"/>
        <end position="955"/>
    </location>
</feature>
<protein>
    <recommendedName>
        <fullName evidence="5">NACHT domain-containing protein</fullName>
    </recommendedName>
</protein>
<feature type="repeat" description="ANK" evidence="3">
    <location>
        <begin position="1023"/>
        <end position="1055"/>
    </location>
</feature>
<dbReference type="Pfam" id="PF13637">
    <property type="entry name" value="Ank_4"/>
    <property type="match status" value="2"/>
</dbReference>
<feature type="domain" description="NACHT" evidence="5">
    <location>
        <begin position="221"/>
        <end position="364"/>
    </location>
</feature>
<feature type="repeat" description="ANK" evidence="3">
    <location>
        <begin position="1265"/>
        <end position="1297"/>
    </location>
</feature>
<feature type="repeat" description="ANK" evidence="3">
    <location>
        <begin position="688"/>
        <end position="720"/>
    </location>
</feature>
<dbReference type="VEuPathDB" id="FungiDB:Z520_05601"/>
<dbReference type="Proteomes" id="UP000053411">
    <property type="component" value="Unassembled WGS sequence"/>
</dbReference>
<feature type="repeat" description="ANK" evidence="3">
    <location>
        <begin position="1056"/>
        <end position="1088"/>
    </location>
</feature>
<feature type="repeat" description="ANK" evidence="3">
    <location>
        <begin position="1089"/>
        <end position="1121"/>
    </location>
</feature>
<dbReference type="Pfam" id="PF22939">
    <property type="entry name" value="WHD_GPIID"/>
    <property type="match status" value="1"/>
</dbReference>
<reference evidence="6 7" key="1">
    <citation type="submission" date="2015-01" db="EMBL/GenBank/DDBJ databases">
        <title>The Genome Sequence of Fonsecaea multimorphosa CBS 102226.</title>
        <authorList>
            <consortium name="The Broad Institute Genomics Platform"/>
            <person name="Cuomo C."/>
            <person name="de Hoog S."/>
            <person name="Gorbushina A."/>
            <person name="Stielow B."/>
            <person name="Teixiera M."/>
            <person name="Abouelleil A."/>
            <person name="Chapman S.B."/>
            <person name="Priest M."/>
            <person name="Young S.K."/>
            <person name="Wortman J."/>
            <person name="Nusbaum C."/>
            <person name="Birren B."/>
        </authorList>
    </citation>
    <scope>NUCLEOTIDE SEQUENCE [LARGE SCALE GENOMIC DNA]</scope>
    <source>
        <strain evidence="6 7">CBS 102226</strain>
    </source>
</reference>
<dbReference type="SUPFAM" id="SSF48403">
    <property type="entry name" value="Ankyrin repeat"/>
    <property type="match status" value="2"/>
</dbReference>
<feature type="repeat" description="ANK" evidence="3">
    <location>
        <begin position="789"/>
        <end position="821"/>
    </location>
</feature>
<dbReference type="SMART" id="SM00248">
    <property type="entry name" value="ANK"/>
    <property type="match status" value="18"/>
</dbReference>
<evidence type="ECO:0000256" key="2">
    <source>
        <dbReference type="ARBA" id="ARBA00023043"/>
    </source>
</evidence>
<feature type="repeat" description="ANK" evidence="3">
    <location>
        <begin position="1221"/>
        <end position="1253"/>
    </location>
</feature>
<dbReference type="Gene3D" id="3.40.50.300">
    <property type="entry name" value="P-loop containing nucleotide triphosphate hydrolases"/>
    <property type="match status" value="1"/>
</dbReference>
<proteinExistence type="predicted"/>
<sequence length="1398" mass="156049">MDPASVLGLVSSIAGLIETTVKIISYVNDVQNAPTERAQLARHASSLLAMLTDLRYRVEEAKSTSDAWFTALRGLGVSGGPLDQLRDQLELLATKLDPPRGRLQRVGRALTWTLDKKEIEKILEQIEHVEMLVMLALQNDHFKLSLEMKQDLIDVKGDLRGAIDGATAARQVEEFQKVTAWLSSLDFAVKQVDFVNRRQVGTGEWFLSDPRFQQWLTGEERTLWCPGLPGAGKTILSSMVVDWLESQHQGTDTAVIYLYCNYKEEEIQTAQNLIGSLLKQAVQHRPSALPADVLSLYNKFLEKKTGPRLDELSRLLAQEVNTYSQVFVVIDALDECPEGNNTRGELLTEIQKLPSNARILITSRYSPKIDEGFENVPHIEIRATNQDVELYVKGRIEKERSLAAHVLRDRPLTEEVIETVVERSRGMFLLAQFHMDNLAKSLNRRELRQALDSLPEELDEIYEQAMLRIKNQDERRAALAYKVLYWISYSLRPLTVMELQHALAVEPGDDDLDEDGLYEPELMVSVCAGLVTVDEESHQIRLVHYTTQSYFERTRITRFPEALSTMAKACLTYLSFRLFAEKYCSETSEVETRLSHYPFLRYAASYWEHHVRDGMDEDIHQLALRYLSNNISILNTIQASERVESRFRLKWYVGTNFTRLHTVAWFGLVEIARDLLVGSVNLNARAYENFTPLHMAAERGHTQMVSLLLQAGAEVSPRTFEEETPLHIAAGAGHHSVVQVLIDAGADCNDCMPSGRLSPLHVALEYGHIDVARVLIENGADVSQKHVYTERTPLIQAVEHGHEALVLLLLNNGADISAAQKGGLTALHAAARSGQDRLVEMLISRGSDVSIQGEGGETALHYAARFGYDRLVEMLILRGIDISIQDKEGKTALHHAAENENGDDSVVEMLISRGIDISIQDKEGKTALHYVAGWGQAGLAQLLLKSEANPLTEDNEGTTAIHEAAMHKQEEVLKLLLEHVGKGNETERWLATTRLREAVDQAKKGEVRSLLEKGADPNFWENSWVSLLHLAIVREDADVLQLLLTNQANVSVKDYCGRTALHWAAFRNYDVGVRLLLEHGADTQATDDYGITPLHFAAAYGSASVVKRLLDNGSLLNAKDKKEQTALAWFFRPDLLSWNPHMIRKNDLLPEEEREDEEQRARRYPDILDLLIEKGADLNEPLPTWNTILLLAAESWPRFARVPLIQRALEAGADVAEQNEDGKSALYLAAVGGDVEAVRLLLEHGADPNQRNKRNKFGPGDHDEHGTTALHEAAQRGNVEMARLLIEAGADAEAADEDGNTVLHEAVNEPAIKKGATPAIIDLLLAQGVDINAHYGGKKATVLHHAVMKGDVATVQFLLERGANIAATDVEEMTALDWAKESGHEAMIFVLSRHSTRT</sequence>
<evidence type="ECO:0000256" key="3">
    <source>
        <dbReference type="PROSITE-ProRule" id="PRU00023"/>
    </source>
</evidence>
<dbReference type="PROSITE" id="PS50088">
    <property type="entry name" value="ANK_REPEAT"/>
    <property type="match status" value="16"/>
</dbReference>
<feature type="repeat" description="ANK" evidence="3">
    <location>
        <begin position="721"/>
        <end position="749"/>
    </location>
</feature>
<feature type="repeat" description="ANK" evidence="3">
    <location>
        <begin position="1338"/>
        <end position="1370"/>
    </location>
</feature>
<dbReference type="InterPro" id="IPR027417">
    <property type="entry name" value="P-loop_NTPase"/>
</dbReference>
<accession>A0A0D2H8V8</accession>
<feature type="repeat" description="ANK" evidence="3">
    <location>
        <begin position="1298"/>
        <end position="1336"/>
    </location>
</feature>
<dbReference type="InterPro" id="IPR054471">
    <property type="entry name" value="GPIID_WHD"/>
</dbReference>
<evidence type="ECO:0000313" key="6">
    <source>
        <dbReference type="EMBL" id="KIX98300.1"/>
    </source>
</evidence>
<dbReference type="InterPro" id="IPR007111">
    <property type="entry name" value="NACHT_NTPase"/>
</dbReference>
<dbReference type="Pfam" id="PF24883">
    <property type="entry name" value="NPHP3_N"/>
    <property type="match status" value="1"/>
</dbReference>
<feature type="repeat" description="ANK" evidence="3">
    <location>
        <begin position="855"/>
        <end position="887"/>
    </location>
</feature>
<dbReference type="InterPro" id="IPR050745">
    <property type="entry name" value="Multifunctional_regulatory"/>
</dbReference>
<keyword evidence="2 3" id="KW-0040">ANK repeat</keyword>
<feature type="region of interest" description="Disordered" evidence="4">
    <location>
        <begin position="1244"/>
        <end position="1266"/>
    </location>
</feature>
<evidence type="ECO:0000256" key="4">
    <source>
        <dbReference type="SAM" id="MobiDB-lite"/>
    </source>
</evidence>
<dbReference type="RefSeq" id="XP_016632423.1">
    <property type="nucleotide sequence ID" value="XM_016776104.1"/>
</dbReference>